<reference evidence="1" key="1">
    <citation type="journal article" date="2015" name="Nature">
        <title>Complex archaea that bridge the gap between prokaryotes and eukaryotes.</title>
        <authorList>
            <person name="Spang A."/>
            <person name="Saw J.H."/>
            <person name="Jorgensen S.L."/>
            <person name="Zaremba-Niedzwiedzka K."/>
            <person name="Martijn J."/>
            <person name="Lind A.E."/>
            <person name="van Eijk R."/>
            <person name="Schleper C."/>
            <person name="Guy L."/>
            <person name="Ettema T.J."/>
        </authorList>
    </citation>
    <scope>NUCLEOTIDE SEQUENCE</scope>
</reference>
<sequence>MKIIRTVEQGVVEIKASCGVTINIGNYESQRYDLSVTTRVPESASFEEVVVVTNDLLAKAFDREGKKIYVKITEFLEGLK</sequence>
<organism evidence="1">
    <name type="scientific">marine sediment metagenome</name>
    <dbReference type="NCBI Taxonomy" id="412755"/>
    <lineage>
        <taxon>unclassified sequences</taxon>
        <taxon>metagenomes</taxon>
        <taxon>ecological metagenomes</taxon>
    </lineage>
</organism>
<name>A0A0F9TAV4_9ZZZZ</name>
<proteinExistence type="predicted"/>
<accession>A0A0F9TAV4</accession>
<gene>
    <name evidence="1" type="ORF">LCGC14_0413880</name>
</gene>
<comment type="caution">
    <text evidence="1">The sequence shown here is derived from an EMBL/GenBank/DDBJ whole genome shotgun (WGS) entry which is preliminary data.</text>
</comment>
<dbReference type="AlphaFoldDB" id="A0A0F9TAV4"/>
<evidence type="ECO:0000313" key="1">
    <source>
        <dbReference type="EMBL" id="KKN72102.1"/>
    </source>
</evidence>
<dbReference type="EMBL" id="LAZR01000369">
    <property type="protein sequence ID" value="KKN72102.1"/>
    <property type="molecule type" value="Genomic_DNA"/>
</dbReference>
<protein>
    <submittedName>
        <fullName evidence="1">Uncharacterized protein</fullName>
    </submittedName>
</protein>